<dbReference type="InterPro" id="IPR001584">
    <property type="entry name" value="Integrase_cat-core"/>
</dbReference>
<dbReference type="PROSITE" id="PS50878">
    <property type="entry name" value="RT_POL"/>
    <property type="match status" value="1"/>
</dbReference>
<dbReference type="InterPro" id="IPR000477">
    <property type="entry name" value="RT_dom"/>
</dbReference>
<dbReference type="PANTHER" id="PTHR37984:SF5">
    <property type="entry name" value="PROTEIN NYNRIN-LIKE"/>
    <property type="match status" value="1"/>
</dbReference>
<dbReference type="GO" id="GO:0003676">
    <property type="term" value="F:nucleic acid binding"/>
    <property type="evidence" value="ECO:0007669"/>
    <property type="project" value="InterPro"/>
</dbReference>
<dbReference type="Gene3D" id="1.10.340.70">
    <property type="match status" value="1"/>
</dbReference>
<evidence type="ECO:0000259" key="3">
    <source>
        <dbReference type="PROSITE" id="PS50994"/>
    </source>
</evidence>
<dbReference type="EMBL" id="CP144752">
    <property type="protein sequence ID" value="WVZ89147.1"/>
    <property type="molecule type" value="Genomic_DNA"/>
</dbReference>
<reference evidence="4 5" key="1">
    <citation type="submission" date="2024-02" db="EMBL/GenBank/DDBJ databases">
        <title>High-quality chromosome-scale genome assembly of Pensacola bahiagrass (Paspalum notatum Flugge var. saurae).</title>
        <authorList>
            <person name="Vega J.M."/>
            <person name="Podio M."/>
            <person name="Orjuela J."/>
            <person name="Siena L.A."/>
            <person name="Pessino S.C."/>
            <person name="Combes M.C."/>
            <person name="Mariac C."/>
            <person name="Albertini E."/>
            <person name="Pupilli F."/>
            <person name="Ortiz J.P.A."/>
            <person name="Leblanc O."/>
        </authorList>
    </citation>
    <scope>NUCLEOTIDE SEQUENCE [LARGE SCALE GENOMIC DNA]</scope>
    <source>
        <strain evidence="4">R1</strain>
        <tissue evidence="4">Leaf</tissue>
    </source>
</reference>
<dbReference type="GO" id="GO:0015074">
    <property type="term" value="P:DNA integration"/>
    <property type="evidence" value="ECO:0007669"/>
    <property type="project" value="InterPro"/>
</dbReference>
<dbReference type="FunFam" id="3.30.70.270:FF:000020">
    <property type="entry name" value="Transposon Tf2-6 polyprotein-like Protein"/>
    <property type="match status" value="1"/>
</dbReference>
<dbReference type="InterPro" id="IPR041577">
    <property type="entry name" value="RT_RNaseH_2"/>
</dbReference>
<dbReference type="Pfam" id="PF17919">
    <property type="entry name" value="RT_RNaseH_2"/>
    <property type="match status" value="1"/>
</dbReference>
<evidence type="ECO:0000259" key="2">
    <source>
        <dbReference type="PROSITE" id="PS50878"/>
    </source>
</evidence>
<dbReference type="Pfam" id="PF17921">
    <property type="entry name" value="Integrase_H2C2"/>
    <property type="match status" value="1"/>
</dbReference>
<dbReference type="InterPro" id="IPR050951">
    <property type="entry name" value="Retrovirus_Pol_polyprotein"/>
</dbReference>
<dbReference type="Gene3D" id="3.30.420.10">
    <property type="entry name" value="Ribonuclease H-like superfamily/Ribonuclease H"/>
    <property type="match status" value="1"/>
</dbReference>
<evidence type="ECO:0000313" key="5">
    <source>
        <dbReference type="Proteomes" id="UP001341281"/>
    </source>
</evidence>
<organism evidence="4 5">
    <name type="scientific">Paspalum notatum var. saurae</name>
    <dbReference type="NCBI Taxonomy" id="547442"/>
    <lineage>
        <taxon>Eukaryota</taxon>
        <taxon>Viridiplantae</taxon>
        <taxon>Streptophyta</taxon>
        <taxon>Embryophyta</taxon>
        <taxon>Tracheophyta</taxon>
        <taxon>Spermatophyta</taxon>
        <taxon>Magnoliopsida</taxon>
        <taxon>Liliopsida</taxon>
        <taxon>Poales</taxon>
        <taxon>Poaceae</taxon>
        <taxon>PACMAD clade</taxon>
        <taxon>Panicoideae</taxon>
        <taxon>Andropogonodae</taxon>
        <taxon>Paspaleae</taxon>
        <taxon>Paspalinae</taxon>
        <taxon>Paspalum</taxon>
    </lineage>
</organism>
<gene>
    <name evidence="4" type="ORF">U9M48_035592</name>
</gene>
<dbReference type="Gene3D" id="3.10.10.10">
    <property type="entry name" value="HIV Type 1 Reverse Transcriptase, subunit A, domain 1"/>
    <property type="match status" value="1"/>
</dbReference>
<keyword evidence="1" id="KW-0511">Multifunctional enzyme</keyword>
<dbReference type="InterPro" id="IPR012337">
    <property type="entry name" value="RNaseH-like_sf"/>
</dbReference>
<feature type="domain" description="Reverse transcriptase" evidence="2">
    <location>
        <begin position="1"/>
        <end position="127"/>
    </location>
</feature>
<dbReference type="PROSITE" id="PS50994">
    <property type="entry name" value="INTEGRASE"/>
    <property type="match status" value="1"/>
</dbReference>
<dbReference type="PANTHER" id="PTHR37984">
    <property type="entry name" value="PROTEIN CBG26694"/>
    <property type="match status" value="1"/>
</dbReference>
<keyword evidence="5" id="KW-1185">Reference proteome</keyword>
<dbReference type="InterPro" id="IPR043128">
    <property type="entry name" value="Rev_trsase/Diguanyl_cyclase"/>
</dbReference>
<dbReference type="SUPFAM" id="SSF56672">
    <property type="entry name" value="DNA/RNA polymerases"/>
    <property type="match status" value="1"/>
</dbReference>
<name>A0AAQ3UFQ5_PASNO</name>
<evidence type="ECO:0000256" key="1">
    <source>
        <dbReference type="ARBA" id="ARBA00023268"/>
    </source>
</evidence>
<dbReference type="InterPro" id="IPR036397">
    <property type="entry name" value="RNaseH_sf"/>
</dbReference>
<evidence type="ECO:0008006" key="6">
    <source>
        <dbReference type="Google" id="ProtNLM"/>
    </source>
</evidence>
<protein>
    <recommendedName>
        <fullName evidence="6">Integrase catalytic domain-containing protein</fullName>
    </recommendedName>
</protein>
<dbReference type="Gene3D" id="3.30.70.270">
    <property type="match status" value="2"/>
</dbReference>
<accession>A0AAQ3UFQ5</accession>
<dbReference type="AlphaFoldDB" id="A0AAQ3UFQ5"/>
<dbReference type="CDD" id="cd01647">
    <property type="entry name" value="RT_LTR"/>
    <property type="match status" value="1"/>
</dbReference>
<dbReference type="InterPro" id="IPR041588">
    <property type="entry name" value="Integrase_H2C2"/>
</dbReference>
<proteinExistence type="predicted"/>
<evidence type="ECO:0000313" key="4">
    <source>
        <dbReference type="EMBL" id="WVZ89147.1"/>
    </source>
</evidence>
<sequence length="500" mass="57151">MEELAGSSWFSSLDLNSGFHQIRLKPGEEPKTTFQTHFGHYEFRVMSFGLCGSPGTFHGAMNTTLQPLWHKCVLVFFDDILIYSKSYEEHVYHIRAVLELLSKDKWQIKLSKCSFAQRQLAYLGHVISAEGISTDAKELRGFLGLAGYYRKFVHHFAIMARSLSDLLKKHALFIRTRTHQAAFDALKVALSSAPVLAIPDFSRPFCIETDACNNRGSTNWVVDALSHRPQPVSDLLVDNLLALSSAQPAWSTAIIQGYASDSHLNLLLCHIFPCLRVRCITKVAFGSVPMSLFNNKYSTAFQSHRVHSRFPVTYRRLKQLFAWHGMKSIARKFVTGCLVCQQAKPDRSKMPGLLPLPASDPFLFWQEIHSCAHFWQEFFRLAGVSLRMSSSYHPQTDGQTKRVNQCLETFLRCYVHACTSRWSMWLASAEYWYKISFRSAIGRSPFEVLYGHSPRSLGFTPSDACEHTDLSDWLKDKELMNRLLQQHLLHAQQRMKKQAD</sequence>
<dbReference type="Proteomes" id="UP001341281">
    <property type="component" value="Chromosome 08"/>
</dbReference>
<dbReference type="SUPFAM" id="SSF53098">
    <property type="entry name" value="Ribonuclease H-like"/>
    <property type="match status" value="1"/>
</dbReference>
<feature type="domain" description="Integrase catalytic" evidence="3">
    <location>
        <begin position="285"/>
        <end position="453"/>
    </location>
</feature>
<dbReference type="Pfam" id="PF00078">
    <property type="entry name" value="RVT_1"/>
    <property type="match status" value="1"/>
</dbReference>
<dbReference type="InterPro" id="IPR043502">
    <property type="entry name" value="DNA/RNA_pol_sf"/>
</dbReference>